<dbReference type="EMBL" id="FNPE01000002">
    <property type="protein sequence ID" value="SDY03523.1"/>
    <property type="molecule type" value="Genomic_DNA"/>
</dbReference>
<keyword evidence="1" id="KW-1133">Transmembrane helix</keyword>
<dbReference type="Gene3D" id="3.30.700.10">
    <property type="entry name" value="Glycoprotein, Type 4 Pilin"/>
    <property type="match status" value="1"/>
</dbReference>
<dbReference type="Pfam" id="PF07963">
    <property type="entry name" value="N_methyl"/>
    <property type="match status" value="1"/>
</dbReference>
<proteinExistence type="predicted"/>
<dbReference type="Proteomes" id="UP000183417">
    <property type="component" value="Unassembled WGS sequence"/>
</dbReference>
<dbReference type="InterPro" id="IPR031982">
    <property type="entry name" value="PilE-like"/>
</dbReference>
<dbReference type="RefSeq" id="WP_074921034.1">
    <property type="nucleotide sequence ID" value="NZ_CP141274.1"/>
</dbReference>
<dbReference type="GO" id="GO:0043683">
    <property type="term" value="P:type IV pilus assembly"/>
    <property type="evidence" value="ECO:0007669"/>
    <property type="project" value="InterPro"/>
</dbReference>
<evidence type="ECO:0000313" key="3">
    <source>
        <dbReference type="Proteomes" id="UP000183417"/>
    </source>
</evidence>
<protein>
    <submittedName>
        <fullName evidence="2">Type IV pilus assembly protein PilE</fullName>
    </submittedName>
</protein>
<dbReference type="InterPro" id="IPR012902">
    <property type="entry name" value="N_methyl_site"/>
</dbReference>
<dbReference type="PROSITE" id="PS00409">
    <property type="entry name" value="PROKAR_NTER_METHYL"/>
    <property type="match status" value="1"/>
</dbReference>
<name>A0A1H3GJM0_9BURK</name>
<keyword evidence="1" id="KW-0812">Transmembrane</keyword>
<keyword evidence="1" id="KW-0472">Membrane</keyword>
<dbReference type="PANTHER" id="PTHR30093:SF47">
    <property type="entry name" value="TYPE IV PILUS NON-CORE MINOR PILIN PILE"/>
    <property type="match status" value="1"/>
</dbReference>
<dbReference type="PANTHER" id="PTHR30093">
    <property type="entry name" value="GENERAL SECRETION PATHWAY PROTEIN G"/>
    <property type="match status" value="1"/>
</dbReference>
<dbReference type="InterPro" id="IPR045584">
    <property type="entry name" value="Pilin-like"/>
</dbReference>
<dbReference type="NCBIfam" id="TIGR02532">
    <property type="entry name" value="IV_pilin_GFxxxE"/>
    <property type="match status" value="1"/>
</dbReference>
<gene>
    <name evidence="2" type="ORF">SAMN05421547_102245</name>
</gene>
<dbReference type="GeneID" id="94690808"/>
<dbReference type="AlphaFoldDB" id="A0A1H3GJM0"/>
<dbReference type="SUPFAM" id="SSF54523">
    <property type="entry name" value="Pili subunits"/>
    <property type="match status" value="1"/>
</dbReference>
<reference evidence="2 3" key="1">
    <citation type="submission" date="2016-10" db="EMBL/GenBank/DDBJ databases">
        <authorList>
            <person name="de Groot N.N."/>
        </authorList>
    </citation>
    <scope>NUCLEOTIDE SEQUENCE [LARGE SCALE GENOMIC DNA]</scope>
    <source>
        <strain evidence="2 3">LMG 24775</strain>
    </source>
</reference>
<dbReference type="Pfam" id="PF16732">
    <property type="entry name" value="ComP_DUS"/>
    <property type="match status" value="1"/>
</dbReference>
<accession>A0A1H3GJM0</accession>
<feature type="transmembrane region" description="Helical" evidence="1">
    <location>
        <begin position="12"/>
        <end position="34"/>
    </location>
</feature>
<sequence length="163" mass="18444">MKRDSRLMAGFTLIELMITVAIVAILASVAYPSYKEYVAKSRRSEARTVLSSAQQWMERFYSENFRYDKNSAGTAVTNSALFPAYFSVSPPKGQGTAVYDISVVVTEDVRDAYSIKAVRKASAGMASDRCGDYYLDQYGRKDLKEYSDKYFANKQAAMDYCWR</sequence>
<evidence type="ECO:0000313" key="2">
    <source>
        <dbReference type="EMBL" id="SDY03523.1"/>
    </source>
</evidence>
<organism evidence="2 3">
    <name type="scientific">Delftia lacustris</name>
    <dbReference type="NCBI Taxonomy" id="558537"/>
    <lineage>
        <taxon>Bacteria</taxon>
        <taxon>Pseudomonadati</taxon>
        <taxon>Pseudomonadota</taxon>
        <taxon>Betaproteobacteria</taxon>
        <taxon>Burkholderiales</taxon>
        <taxon>Comamonadaceae</taxon>
        <taxon>Delftia</taxon>
    </lineage>
</organism>
<evidence type="ECO:0000256" key="1">
    <source>
        <dbReference type="SAM" id="Phobius"/>
    </source>
</evidence>